<evidence type="ECO:0008006" key="3">
    <source>
        <dbReference type="Google" id="ProtNLM"/>
    </source>
</evidence>
<reference evidence="1 2" key="1">
    <citation type="submission" date="2018-05" db="EMBL/GenBank/DDBJ databases">
        <title>Acuticoccus sediminis sp. nov., isolated from deep-sea sediment of Indian Ocean.</title>
        <authorList>
            <person name="Liu X."/>
            <person name="Lai Q."/>
            <person name="Du Y."/>
            <person name="Sun F."/>
            <person name="Zhang X."/>
            <person name="Wang S."/>
            <person name="Shao Z."/>
        </authorList>
    </citation>
    <scope>NUCLEOTIDE SEQUENCE [LARGE SCALE GENOMIC DNA]</scope>
    <source>
        <strain evidence="1 2">PTG4-2</strain>
    </source>
</reference>
<organism evidence="1 2">
    <name type="scientific">Acuticoccus sediminis</name>
    <dbReference type="NCBI Taxonomy" id="2184697"/>
    <lineage>
        <taxon>Bacteria</taxon>
        <taxon>Pseudomonadati</taxon>
        <taxon>Pseudomonadota</taxon>
        <taxon>Alphaproteobacteria</taxon>
        <taxon>Hyphomicrobiales</taxon>
        <taxon>Amorphaceae</taxon>
        <taxon>Acuticoccus</taxon>
    </lineage>
</organism>
<evidence type="ECO:0000313" key="1">
    <source>
        <dbReference type="EMBL" id="RAH96548.1"/>
    </source>
</evidence>
<dbReference type="InterPro" id="IPR027417">
    <property type="entry name" value="P-loop_NTPase"/>
</dbReference>
<sequence>MHKPIVFLTTPTSGTGSLWRIITALTRATHKPLKVVDTYANRNRMAEIADWRPSDPATVYLFNAPAVWPKDLDLRTVRLICNFRDPRDLCCNHYYWALQHHVRNKSDEAVAAHRRAVEKKGIDAFVLGVDKSDHYRPFADVLHKIDSDGGEDVCVLSYNQLCLSIDAMAERLAGFLGVVDAAHVARAIEPERVENLSANPRWIGQEWFGSDIAPGRHRRELKPETIAQLTRTYAGILGLLRALDQPQFRDLYD</sequence>
<dbReference type="Gene3D" id="3.40.50.300">
    <property type="entry name" value="P-loop containing nucleotide triphosphate hydrolases"/>
    <property type="match status" value="1"/>
</dbReference>
<keyword evidence="2" id="KW-1185">Reference proteome</keyword>
<protein>
    <recommendedName>
        <fullName evidence="3">Sulfotransferase domain-containing protein</fullName>
    </recommendedName>
</protein>
<dbReference type="Proteomes" id="UP000249590">
    <property type="component" value="Unassembled WGS sequence"/>
</dbReference>
<proteinExistence type="predicted"/>
<gene>
    <name evidence="1" type="ORF">DLJ53_32070</name>
</gene>
<comment type="caution">
    <text evidence="1">The sequence shown here is derived from an EMBL/GenBank/DDBJ whole genome shotgun (WGS) entry which is preliminary data.</text>
</comment>
<dbReference type="RefSeq" id="WP_111352417.1">
    <property type="nucleotide sequence ID" value="NZ_JAIWKD010000017.1"/>
</dbReference>
<accession>A0A8B2NH44</accession>
<evidence type="ECO:0000313" key="2">
    <source>
        <dbReference type="Proteomes" id="UP000249590"/>
    </source>
</evidence>
<dbReference type="EMBL" id="QHHQ01000012">
    <property type="protein sequence ID" value="RAH96548.1"/>
    <property type="molecule type" value="Genomic_DNA"/>
</dbReference>
<dbReference type="OrthoDB" id="8446141at2"/>
<dbReference type="SUPFAM" id="SSF52540">
    <property type="entry name" value="P-loop containing nucleoside triphosphate hydrolases"/>
    <property type="match status" value="1"/>
</dbReference>
<name>A0A8B2NH44_9HYPH</name>
<dbReference type="AlphaFoldDB" id="A0A8B2NH44"/>